<reference evidence="2 3" key="1">
    <citation type="journal article" date="2014" name="Int. J. Syst. Evol. Microbiol.">
        <title>Complete genome sequence of Corynebacterium casei LMG S-19264T (=DSM 44701T), isolated from a smear-ripened cheese.</title>
        <authorList>
            <consortium name="US DOE Joint Genome Institute (JGI-PGF)"/>
            <person name="Walter F."/>
            <person name="Albersmeier A."/>
            <person name="Kalinowski J."/>
            <person name="Ruckert C."/>
        </authorList>
    </citation>
    <scope>NUCLEOTIDE SEQUENCE [LARGE SCALE GENOMIC DNA]</scope>
    <source>
        <strain evidence="2 3">KCTC 12866</strain>
    </source>
</reference>
<accession>A0A8J3D7D9</accession>
<dbReference type="Pfam" id="PF14376">
    <property type="entry name" value="Haem_bd"/>
    <property type="match status" value="1"/>
</dbReference>
<name>A0A8J3D7D9_9BACT</name>
<proteinExistence type="predicted"/>
<dbReference type="EMBL" id="BMXF01000006">
    <property type="protein sequence ID" value="GHB84742.1"/>
    <property type="molecule type" value="Genomic_DNA"/>
</dbReference>
<sequence>MALKIFLGLIVVFLLVQFIRPERNESDDRTNDISTKYEIPKDVDHVLQVACNDCHSNKTVYPWYANVQPAAWWLSEHVNDGKRHLNFSEFTRLPVAVQNHKFEEIVEMVEEKEMPMKEYTYLGLHSEADITDDQRQLIIDWARNQMDFLKATYPADSLVLKRRKS</sequence>
<gene>
    <name evidence="2" type="ORF">GCM10007390_44900</name>
</gene>
<feature type="domain" description="Haem-binding" evidence="1">
    <location>
        <begin position="10"/>
        <end position="146"/>
    </location>
</feature>
<keyword evidence="3" id="KW-1185">Reference proteome</keyword>
<evidence type="ECO:0000259" key="1">
    <source>
        <dbReference type="SMART" id="SM01235"/>
    </source>
</evidence>
<comment type="caution">
    <text evidence="2">The sequence shown here is derived from an EMBL/GenBank/DDBJ whole genome shotgun (WGS) entry which is preliminary data.</text>
</comment>
<dbReference type="SMART" id="SM01235">
    <property type="entry name" value="Haem_bd"/>
    <property type="match status" value="1"/>
</dbReference>
<dbReference type="RefSeq" id="WP_189567696.1">
    <property type="nucleotide sequence ID" value="NZ_BMXF01000006.1"/>
</dbReference>
<organism evidence="2 3">
    <name type="scientific">Persicitalea jodogahamensis</name>
    <dbReference type="NCBI Taxonomy" id="402147"/>
    <lineage>
        <taxon>Bacteria</taxon>
        <taxon>Pseudomonadati</taxon>
        <taxon>Bacteroidota</taxon>
        <taxon>Cytophagia</taxon>
        <taxon>Cytophagales</taxon>
        <taxon>Spirosomataceae</taxon>
        <taxon>Persicitalea</taxon>
    </lineage>
</organism>
<evidence type="ECO:0000313" key="3">
    <source>
        <dbReference type="Proteomes" id="UP000598271"/>
    </source>
</evidence>
<dbReference type="Proteomes" id="UP000598271">
    <property type="component" value="Unassembled WGS sequence"/>
</dbReference>
<evidence type="ECO:0000313" key="2">
    <source>
        <dbReference type="EMBL" id="GHB84742.1"/>
    </source>
</evidence>
<dbReference type="InterPro" id="IPR025992">
    <property type="entry name" value="Haem-bd"/>
</dbReference>
<dbReference type="AlphaFoldDB" id="A0A8J3D7D9"/>
<protein>
    <recommendedName>
        <fullName evidence="1">Haem-binding domain-containing protein</fullName>
    </recommendedName>
</protein>